<dbReference type="Pfam" id="PF00108">
    <property type="entry name" value="Thiolase_N"/>
    <property type="match status" value="1"/>
</dbReference>
<dbReference type="InterPro" id="IPR002155">
    <property type="entry name" value="Thiolase"/>
</dbReference>
<evidence type="ECO:0000313" key="4">
    <source>
        <dbReference type="Proteomes" id="UP001500635"/>
    </source>
</evidence>
<feature type="domain" description="Thiolase C-terminal" evidence="2">
    <location>
        <begin position="243"/>
        <end position="385"/>
    </location>
</feature>
<dbReference type="Pfam" id="PF22691">
    <property type="entry name" value="Thiolase_C_1"/>
    <property type="match status" value="1"/>
</dbReference>
<dbReference type="InterPro" id="IPR020616">
    <property type="entry name" value="Thiolase_N"/>
</dbReference>
<dbReference type="PANTHER" id="PTHR42870:SF1">
    <property type="entry name" value="NON-SPECIFIC LIPID-TRANSFER PROTEIN-LIKE 2"/>
    <property type="match status" value="1"/>
</dbReference>
<evidence type="ECO:0000259" key="1">
    <source>
        <dbReference type="Pfam" id="PF00108"/>
    </source>
</evidence>
<dbReference type="Proteomes" id="UP001500635">
    <property type="component" value="Unassembled WGS sequence"/>
</dbReference>
<gene>
    <name evidence="3" type="ORF">GCM10023147_24020</name>
</gene>
<dbReference type="PANTHER" id="PTHR42870">
    <property type="entry name" value="ACETYL-COA C-ACETYLTRANSFERASE"/>
    <property type="match status" value="1"/>
</dbReference>
<sequence length="389" mass="40610">MSTAQRRSATIVGLGMTELGKVFGRTTADLTVEAITRAVADAGLTLGDVDGVLMSSGMANDITPHLVADLGIERLSLLAATSTFGAGAGAMIAQAARAIADGSATTVVCTFADTPLQEGRRSAWGTSAATPSGYRGWNFATGATTPNVLYALAARRHMEKYGTTSEHLAEIAVAQRKWAAGNPLAQFRDPITVADHHASPWIAEPLHRLDCCLVSNGAIAVVVTSAERAADLPQPPVHVWGYGEGHRPRRLARDSTWGLETGAVSSGRIALERAGIGLGDVDVVELYDCYTYTVLVSLEDYGFCAKGEGGDFVSGGALAPGGRLAVNTGGGQLSSYYMWGYTPLSEAIIQLRGAGGDRQAPRSDVALVSGNGGILEYHSTMVLGRSEKQ</sequence>
<name>A0ABP8JMV3_9ACTN</name>
<reference evidence="4" key="1">
    <citation type="journal article" date="2019" name="Int. J. Syst. Evol. Microbiol.">
        <title>The Global Catalogue of Microorganisms (GCM) 10K type strain sequencing project: providing services to taxonomists for standard genome sequencing and annotation.</title>
        <authorList>
            <consortium name="The Broad Institute Genomics Platform"/>
            <consortium name="The Broad Institute Genome Sequencing Center for Infectious Disease"/>
            <person name="Wu L."/>
            <person name="Ma J."/>
        </authorList>
    </citation>
    <scope>NUCLEOTIDE SEQUENCE [LARGE SCALE GENOMIC DNA]</scope>
    <source>
        <strain evidence="4">JCM 17688</strain>
    </source>
</reference>
<dbReference type="InterPro" id="IPR055140">
    <property type="entry name" value="Thiolase_C_2"/>
</dbReference>
<keyword evidence="4" id="KW-1185">Reference proteome</keyword>
<dbReference type="RefSeq" id="WP_344995717.1">
    <property type="nucleotide sequence ID" value="NZ_BAABFR010000032.1"/>
</dbReference>
<comment type="caution">
    <text evidence="3">The sequence shown here is derived from an EMBL/GenBank/DDBJ whole genome shotgun (WGS) entry which is preliminary data.</text>
</comment>
<dbReference type="InterPro" id="IPR016039">
    <property type="entry name" value="Thiolase-like"/>
</dbReference>
<organism evidence="3 4">
    <name type="scientific">Tsukamurella soli</name>
    <dbReference type="NCBI Taxonomy" id="644556"/>
    <lineage>
        <taxon>Bacteria</taxon>
        <taxon>Bacillati</taxon>
        <taxon>Actinomycetota</taxon>
        <taxon>Actinomycetes</taxon>
        <taxon>Mycobacteriales</taxon>
        <taxon>Tsukamurellaceae</taxon>
        <taxon>Tsukamurella</taxon>
    </lineage>
</organism>
<accession>A0ABP8JMV3</accession>
<dbReference type="SUPFAM" id="SSF53901">
    <property type="entry name" value="Thiolase-like"/>
    <property type="match status" value="2"/>
</dbReference>
<dbReference type="Gene3D" id="3.40.47.10">
    <property type="match status" value="1"/>
</dbReference>
<proteinExistence type="predicted"/>
<dbReference type="EMBL" id="BAABFR010000032">
    <property type="protein sequence ID" value="GAA4393357.1"/>
    <property type="molecule type" value="Genomic_DNA"/>
</dbReference>
<protein>
    <submittedName>
        <fullName evidence="3">Thiolase</fullName>
    </submittedName>
</protein>
<feature type="domain" description="Thiolase N-terminal" evidence="1">
    <location>
        <begin position="10"/>
        <end position="225"/>
    </location>
</feature>
<dbReference type="CDD" id="cd00829">
    <property type="entry name" value="SCP-x_thiolase"/>
    <property type="match status" value="1"/>
</dbReference>
<evidence type="ECO:0000313" key="3">
    <source>
        <dbReference type="EMBL" id="GAA4393357.1"/>
    </source>
</evidence>
<dbReference type="PIRSF" id="PIRSF000429">
    <property type="entry name" value="Ac-CoA_Ac_transf"/>
    <property type="match status" value="1"/>
</dbReference>
<evidence type="ECO:0000259" key="2">
    <source>
        <dbReference type="Pfam" id="PF22691"/>
    </source>
</evidence>